<evidence type="ECO:0000256" key="6">
    <source>
        <dbReference type="ARBA" id="ARBA00022737"/>
    </source>
</evidence>
<proteinExistence type="predicted"/>
<keyword evidence="3" id="KW-0433">Leucine-rich repeat</keyword>
<feature type="compositionally biased region" description="Basic and acidic residues" evidence="12">
    <location>
        <begin position="1265"/>
        <end position="1284"/>
    </location>
</feature>
<keyword evidence="2" id="KW-1003">Cell membrane</keyword>
<evidence type="ECO:0000256" key="3">
    <source>
        <dbReference type="ARBA" id="ARBA00022614"/>
    </source>
</evidence>
<name>A0A1Y1ZUU6_9FUNG</name>
<dbReference type="SMART" id="SM00369">
    <property type="entry name" value="LRR_TYP"/>
    <property type="match status" value="10"/>
</dbReference>
<keyword evidence="8 13" id="KW-0472">Membrane</keyword>
<dbReference type="InterPro" id="IPR001611">
    <property type="entry name" value="Leu-rich_rpt"/>
</dbReference>
<dbReference type="PROSITE" id="PS51450">
    <property type="entry name" value="LRR"/>
    <property type="match status" value="1"/>
</dbReference>
<dbReference type="Gene3D" id="3.80.10.10">
    <property type="entry name" value="Ribonuclease Inhibitor"/>
    <property type="match status" value="6"/>
</dbReference>
<evidence type="ECO:0000256" key="10">
    <source>
        <dbReference type="ARBA" id="ARBA00023180"/>
    </source>
</evidence>
<comment type="subcellular location">
    <subcellularLocation>
        <location evidence="1">Cell membrane</location>
    </subcellularLocation>
    <subcellularLocation>
        <location evidence="11">Endomembrane system</location>
        <topology evidence="11">Single-pass membrane protein</topology>
    </subcellularLocation>
</comment>
<evidence type="ECO:0000256" key="8">
    <source>
        <dbReference type="ARBA" id="ARBA00023136"/>
    </source>
</evidence>
<evidence type="ECO:0000313" key="14">
    <source>
        <dbReference type="EMBL" id="ORY13980.1"/>
    </source>
</evidence>
<evidence type="ECO:0000313" key="15">
    <source>
        <dbReference type="Proteomes" id="UP000193920"/>
    </source>
</evidence>
<sequence length="1390" mass="160936">MYRNLYSNIIKGELKEEIKDFPFLEHINISNNNMNGTLTISKTIRRLYASDNEFNSVSSNFFNSLIILDLSNNKIANDVFEILTKFRKLNCLYLSHNEYIDEIPQSIGNLINLNQLILDTLNIKKLPSNIFKLNNLEVFSIYNNPQLTTSIINFGNSTINSCNLENTNISCYQPGTCDNISSSYKLCTEEEINEILQSQIEIESNEIENEYVLTLECKNLYNFLKISSNIYCCQIEGITCDNYGFIVKLILEIDSFEIDVLSDSIFNIPALEKLIITNSNINKISIDIETNIYLKTLKISGTNIKELPINIFKSNFLNVLELENNPQLNLELINFENSPIENCFFRGTPITCYQPNTCMRVDADRDIKYYKDCSTGNSIQREGSEEKNFEKADKTSLNNLSTDCYNINKFFNKNENTNCCDVTGIKCDIDNNIIELNLKLRYFYMNSLSSRFFELSSLESLYIWNSNMTTIPKYIDKRSPIQNLDLSNNEIRKFPYQLSNLGNLKYLSLGDNNINEELNDEFSNFKSLEYLNIHNNNFSGKLIVPSSIRVITANNNNFSLLDLKGKTNLLERLYLDNNLFNEKIFNELIKLQNLQWLYLMSNKKIKLIPPIISNMFNIEIMNMNIKDKTDYSQFPILKQLNELEINFANIYKLPSVFFDLPKLQIFNLSDNNIAKFPYQFEIIPHLKLLNLMNNNITEEFKNKKNGFSSLEIFTASNNKFNSIPIKYSNNNSLKIIELQGNNFNGDIFNSLIQFKELTYLDLSYNKKIKSIPETIEKLNKLEKLILNETNLKELPYGIFTLSNLKQLYLESSSTNFKIISFKNKSIDCFFKDTAISCYQPDSCSNIDNDIYRSCTSEEINEVKSQFSFKKPELNEISEDCKQFNTFVNKTIDLDCCEEYGISCDQNGYIKKLYINNNQNSIIHYYLDNSNKINFEAFPKLPNIEKLEIVNIELDSIPETFFQLPLTNLILNKNNLTGELPNNLLNFTNIKEINLNNNKLSGKLLIPKTLSTLYAENNNFNSILDITTNDSLEKLYLSGNDFNGDIFNSLTQFKNLKELNLNDNSKIEYIPSTLRDLSKLEILKINGTNIEKFPYELFVLPNLMDIQIGSNRNVTTEIIHFQNSPYVTCDFGSFNLKCYQPSSCRNIFFINNKIRPCTYTEINEINEFLNINSMSNNSSLINNFIYNNSSLINNFIYNNSSLINNFNYNNQELFDNEGIIISGINNGIIKGFEIIEINGNYSGMINEIDSSLFDNNDHTYLNEINTNKKEDEKDKNNSKTEDKNKNKNKNKNKKKNKNKNKTQNKYRNDNTFMYIIISIIGINGMIIIVLTLICLLGTESNRKFKYNEINDRDADIVIVEKITLLNKDNLRDEANLSKKNEKNSLNDKKED</sequence>
<evidence type="ECO:0000256" key="2">
    <source>
        <dbReference type="ARBA" id="ARBA00022475"/>
    </source>
</evidence>
<dbReference type="PANTHER" id="PTHR48052:SF81">
    <property type="entry name" value="LEUCINE-RICH REPEAT-CONTAINING N-TERMINAL PLANT-TYPE DOMAIN-CONTAINING PROTEIN"/>
    <property type="match status" value="1"/>
</dbReference>
<evidence type="ECO:0000256" key="7">
    <source>
        <dbReference type="ARBA" id="ARBA00022989"/>
    </source>
</evidence>
<keyword evidence="4 13" id="KW-0812">Transmembrane</keyword>
<keyword evidence="6" id="KW-0677">Repeat</keyword>
<dbReference type="Pfam" id="PF13855">
    <property type="entry name" value="LRR_8"/>
    <property type="match status" value="1"/>
</dbReference>
<dbReference type="SUPFAM" id="SSF52058">
    <property type="entry name" value="L domain-like"/>
    <property type="match status" value="4"/>
</dbReference>
<accession>A0A1Y1ZUU6</accession>
<dbReference type="EMBL" id="MCOG01000355">
    <property type="protein sequence ID" value="ORY13980.1"/>
    <property type="molecule type" value="Genomic_DNA"/>
</dbReference>
<evidence type="ECO:0000256" key="9">
    <source>
        <dbReference type="ARBA" id="ARBA00023170"/>
    </source>
</evidence>
<dbReference type="PANTHER" id="PTHR48052">
    <property type="entry name" value="UNNAMED PRODUCT"/>
    <property type="match status" value="1"/>
</dbReference>
<organism evidence="14 15">
    <name type="scientific">Neocallimastix californiae</name>
    <dbReference type="NCBI Taxonomy" id="1754190"/>
    <lineage>
        <taxon>Eukaryota</taxon>
        <taxon>Fungi</taxon>
        <taxon>Fungi incertae sedis</taxon>
        <taxon>Chytridiomycota</taxon>
        <taxon>Chytridiomycota incertae sedis</taxon>
        <taxon>Neocallimastigomycetes</taxon>
        <taxon>Neocallimastigales</taxon>
        <taxon>Neocallimastigaceae</taxon>
        <taxon>Neocallimastix</taxon>
    </lineage>
</organism>
<dbReference type="GO" id="GO:0012505">
    <property type="term" value="C:endomembrane system"/>
    <property type="evidence" value="ECO:0007669"/>
    <property type="project" value="UniProtKB-SubCell"/>
</dbReference>
<dbReference type="OrthoDB" id="676979at2759"/>
<reference evidence="14 15" key="1">
    <citation type="submission" date="2016-08" db="EMBL/GenBank/DDBJ databases">
        <title>A Parts List for Fungal Cellulosomes Revealed by Comparative Genomics.</title>
        <authorList>
            <consortium name="DOE Joint Genome Institute"/>
            <person name="Haitjema C.H."/>
            <person name="Gilmore S.P."/>
            <person name="Henske J.K."/>
            <person name="Solomon K.V."/>
            <person name="De Groot R."/>
            <person name="Kuo A."/>
            <person name="Mondo S.J."/>
            <person name="Salamov A.A."/>
            <person name="Labutti K."/>
            <person name="Zhao Z."/>
            <person name="Chiniquy J."/>
            <person name="Barry K."/>
            <person name="Brewer H.M."/>
            <person name="Purvine S.O."/>
            <person name="Wright A.T."/>
            <person name="Boxma B."/>
            <person name="Van Alen T."/>
            <person name="Hackstein J.H."/>
            <person name="Baker S.E."/>
            <person name="Grigoriev I.V."/>
            <person name="O'Malley M.A."/>
        </authorList>
    </citation>
    <scope>NUCLEOTIDE SEQUENCE [LARGE SCALE GENOMIC DNA]</scope>
    <source>
        <strain evidence="14 15">G1</strain>
    </source>
</reference>
<feature type="transmembrane region" description="Helical" evidence="13">
    <location>
        <begin position="1311"/>
        <end position="1335"/>
    </location>
</feature>
<evidence type="ECO:0000256" key="1">
    <source>
        <dbReference type="ARBA" id="ARBA00004236"/>
    </source>
</evidence>
<evidence type="ECO:0000256" key="5">
    <source>
        <dbReference type="ARBA" id="ARBA00022729"/>
    </source>
</evidence>
<comment type="caution">
    <text evidence="14">The sequence shown here is derived from an EMBL/GenBank/DDBJ whole genome shotgun (WGS) entry which is preliminary data.</text>
</comment>
<feature type="region of interest" description="Disordered" evidence="12">
    <location>
        <begin position="1263"/>
        <end position="1303"/>
    </location>
</feature>
<dbReference type="InterPro" id="IPR032675">
    <property type="entry name" value="LRR_dom_sf"/>
</dbReference>
<keyword evidence="7 13" id="KW-1133">Transmembrane helix</keyword>
<keyword evidence="15" id="KW-1185">Reference proteome</keyword>
<keyword evidence="5" id="KW-0732">Signal</keyword>
<feature type="compositionally biased region" description="Basic residues" evidence="12">
    <location>
        <begin position="1285"/>
        <end position="1303"/>
    </location>
</feature>
<keyword evidence="9" id="KW-0675">Receptor</keyword>
<dbReference type="Proteomes" id="UP000193920">
    <property type="component" value="Unassembled WGS sequence"/>
</dbReference>
<evidence type="ECO:0000256" key="12">
    <source>
        <dbReference type="SAM" id="MobiDB-lite"/>
    </source>
</evidence>
<protein>
    <submittedName>
        <fullName evidence="14">L domain-like protein</fullName>
    </submittedName>
</protein>
<evidence type="ECO:0000256" key="4">
    <source>
        <dbReference type="ARBA" id="ARBA00022692"/>
    </source>
</evidence>
<evidence type="ECO:0000256" key="11">
    <source>
        <dbReference type="ARBA" id="ARBA00037847"/>
    </source>
</evidence>
<gene>
    <name evidence="14" type="ORF">LY90DRAFT_677671</name>
</gene>
<dbReference type="GO" id="GO:0005886">
    <property type="term" value="C:plasma membrane"/>
    <property type="evidence" value="ECO:0007669"/>
    <property type="project" value="UniProtKB-SubCell"/>
</dbReference>
<dbReference type="Pfam" id="PF00560">
    <property type="entry name" value="LRR_1"/>
    <property type="match status" value="4"/>
</dbReference>
<evidence type="ECO:0000256" key="13">
    <source>
        <dbReference type="SAM" id="Phobius"/>
    </source>
</evidence>
<keyword evidence="10" id="KW-0325">Glycoprotein</keyword>
<dbReference type="InterPro" id="IPR003591">
    <property type="entry name" value="Leu-rich_rpt_typical-subtyp"/>
</dbReference>